<evidence type="ECO:0000313" key="9">
    <source>
        <dbReference type="Proteomes" id="UP000061362"/>
    </source>
</evidence>
<reference evidence="1 7" key="1">
    <citation type="journal article" date="2014" name="J. Bacteriol.">
        <title>Role of an Archaeal PitA Transporter in the Copper and Arsenic Resistance of Metallosphaera sedula, an Extreme Thermoacidophile.</title>
        <authorList>
            <person name="McCarthy S."/>
            <person name="Ai C."/>
            <person name="Wheaton G."/>
            <person name="Tevatia R."/>
            <person name="Eckrich V."/>
            <person name="Kelly R."/>
            <person name="Blum P."/>
        </authorList>
    </citation>
    <scope>NUCLEOTIDE SEQUENCE [LARGE SCALE GENOMIC DNA]</scope>
    <source>
        <strain evidence="1 7">CuR1</strain>
    </source>
</reference>
<dbReference type="EMBL" id="CP012174">
    <property type="protein sequence ID" value="AKV79473.1"/>
    <property type="molecule type" value="Genomic_DNA"/>
</dbReference>
<dbReference type="GeneID" id="91756577"/>
<dbReference type="EMBL" id="CP012176">
    <property type="protein sequence ID" value="AKV83949.1"/>
    <property type="molecule type" value="Genomic_DNA"/>
</dbReference>
<sequence>MEPIKVKLSTGKEIVIDENAVSVLNRYARTLLTLDGVAKELNLTGWEEAYELIKAVPSWVLWTPLEIYKRSG</sequence>
<dbReference type="Proteomes" id="UP000068832">
    <property type="component" value="Chromosome"/>
</dbReference>
<evidence type="ECO:0000313" key="4">
    <source>
        <dbReference type="EMBL" id="AKV79473.1"/>
    </source>
</evidence>
<dbReference type="Proteomes" id="UP000061362">
    <property type="component" value="Chromosome"/>
</dbReference>
<dbReference type="EMBL" id="CP012173">
    <property type="protein sequence ID" value="AKV77223.1"/>
    <property type="molecule type" value="Genomic_DNA"/>
</dbReference>
<dbReference type="OrthoDB" id="14842at2157"/>
<dbReference type="EMBL" id="CP012172">
    <property type="protein sequence ID" value="AKV74985.1"/>
    <property type="molecule type" value="Genomic_DNA"/>
</dbReference>
<evidence type="ECO:0000313" key="1">
    <source>
        <dbReference type="EMBL" id="AIM28165.1"/>
    </source>
</evidence>
<evidence type="ECO:0000313" key="2">
    <source>
        <dbReference type="EMBL" id="AKV74985.1"/>
    </source>
</evidence>
<evidence type="ECO:0000313" key="6">
    <source>
        <dbReference type="EMBL" id="AKV83949.1"/>
    </source>
</evidence>
<evidence type="ECO:0000313" key="11">
    <source>
        <dbReference type="Proteomes" id="UP000062475"/>
    </source>
</evidence>
<accession>A0A088EA52</accession>
<reference evidence="9 10" key="2">
    <citation type="journal article" date="2015" name="Genome Announc.">
        <title>Complete Genome Sequences of Evolved Arsenate-Resistant Metallosphaera sedula Strains.</title>
        <authorList>
            <person name="Ai C."/>
            <person name="McCarthy S."/>
            <person name="Schackwitz W."/>
            <person name="Martin J."/>
            <person name="Lipzen A."/>
            <person name="Blum P."/>
        </authorList>
    </citation>
    <scope>NUCLEOTIDE SEQUENCE [LARGE SCALE GENOMIC DNA]</scope>
    <source>
        <strain evidence="4 10">ARS120-1</strain>
        <strain evidence="5 9">ARS120-2</strain>
        <strain evidence="2 12">ARS50-1</strain>
        <strain evidence="3 11">ARS50-2</strain>
    </source>
</reference>
<dbReference type="Proteomes" id="UP000062475">
    <property type="component" value="Chromosome"/>
</dbReference>
<gene>
    <name evidence="1" type="ORF">HA72_2042</name>
    <name evidence="2" type="ORF">MsedA_2092</name>
    <name evidence="3" type="ORF">MsedB_2094</name>
    <name evidence="4" type="ORF">MsedC_2092</name>
    <name evidence="5" type="ORF">MsedD_2093</name>
    <name evidence="6" type="ORF">MsedE_2094</name>
</gene>
<dbReference type="Proteomes" id="UP000029084">
    <property type="component" value="Chromosome"/>
</dbReference>
<evidence type="ECO:0000313" key="10">
    <source>
        <dbReference type="Proteomes" id="UP000062398"/>
    </source>
</evidence>
<dbReference type="OMA" id="WEEAYEF"/>
<dbReference type="PATRIC" id="fig|43687.5.peg.2199"/>
<dbReference type="RefSeq" id="WP_012021969.1">
    <property type="nucleotide sequence ID" value="NZ_CP008822.1"/>
</dbReference>
<organism evidence="1 7">
    <name type="scientific">Metallosphaera sedula</name>
    <dbReference type="NCBI Taxonomy" id="43687"/>
    <lineage>
        <taxon>Archaea</taxon>
        <taxon>Thermoproteota</taxon>
        <taxon>Thermoprotei</taxon>
        <taxon>Sulfolobales</taxon>
        <taxon>Sulfolobaceae</taxon>
        <taxon>Metallosphaera</taxon>
    </lineage>
</organism>
<evidence type="ECO:0000313" key="8">
    <source>
        <dbReference type="Proteomes" id="UP000056255"/>
    </source>
</evidence>
<protein>
    <submittedName>
        <fullName evidence="1">Uncharacterized protein</fullName>
    </submittedName>
</protein>
<name>A0A088EA52_9CREN</name>
<proteinExistence type="predicted"/>
<dbReference type="EMBL" id="CP012175">
    <property type="protein sequence ID" value="AKV81718.1"/>
    <property type="molecule type" value="Genomic_DNA"/>
</dbReference>
<dbReference type="Proteomes" id="UP000062398">
    <property type="component" value="Chromosome"/>
</dbReference>
<dbReference type="AlphaFoldDB" id="A0A088EA52"/>
<evidence type="ECO:0000313" key="5">
    <source>
        <dbReference type="EMBL" id="AKV81718.1"/>
    </source>
</evidence>
<evidence type="ECO:0000313" key="3">
    <source>
        <dbReference type="EMBL" id="AKV77223.1"/>
    </source>
</evidence>
<evidence type="ECO:0000313" key="12">
    <source>
        <dbReference type="Proteomes" id="UP000068832"/>
    </source>
</evidence>
<reference evidence="6 8" key="3">
    <citation type="submission" date="2015-07" db="EMBL/GenBank/DDBJ databases">
        <title>Physiological, transcriptional responses and genome re-sequencing of acid resistant extremely thermoacidophilic Metallosphaera sedula SARC-M1.</title>
        <authorList>
            <person name="Ai C."/>
            <person name="McCarthy S."/>
            <person name="Eckrich V."/>
            <person name="Rudrappa D."/>
            <person name="Qiu G."/>
            <person name="Blum P."/>
        </authorList>
    </citation>
    <scope>NUCLEOTIDE SEQUENCE [LARGE SCALE GENOMIC DNA]</scope>
    <source>
        <strain evidence="6 8">SARC-M1</strain>
    </source>
</reference>
<evidence type="ECO:0000313" key="7">
    <source>
        <dbReference type="Proteomes" id="UP000029084"/>
    </source>
</evidence>
<dbReference type="EMBL" id="CP008822">
    <property type="protein sequence ID" value="AIM28165.1"/>
    <property type="molecule type" value="Genomic_DNA"/>
</dbReference>
<dbReference type="Proteomes" id="UP000056255">
    <property type="component" value="Chromosome"/>
</dbReference>